<accession>A0AAD7HZC3</accession>
<sequence length="100" mass="11945">QFCNRSHPQFETHAQIVRRTWYVPVILGPTFHRRDRSPEERELWARDVVILFKPWRTPSDLKEPGETWLSAALKLEADAHPWILRVIRNMNVLSECRDAR</sequence>
<proteinExistence type="predicted"/>
<organism evidence="1 2">
    <name type="scientific">Mycena metata</name>
    <dbReference type="NCBI Taxonomy" id="1033252"/>
    <lineage>
        <taxon>Eukaryota</taxon>
        <taxon>Fungi</taxon>
        <taxon>Dikarya</taxon>
        <taxon>Basidiomycota</taxon>
        <taxon>Agaricomycotina</taxon>
        <taxon>Agaricomycetes</taxon>
        <taxon>Agaricomycetidae</taxon>
        <taxon>Agaricales</taxon>
        <taxon>Marasmiineae</taxon>
        <taxon>Mycenaceae</taxon>
        <taxon>Mycena</taxon>
    </lineage>
</organism>
<name>A0AAD7HZC3_9AGAR</name>
<evidence type="ECO:0000313" key="2">
    <source>
        <dbReference type="Proteomes" id="UP001215598"/>
    </source>
</evidence>
<gene>
    <name evidence="1" type="ORF">B0H16DRAFT_1235481</name>
</gene>
<feature type="non-terminal residue" evidence="1">
    <location>
        <position position="100"/>
    </location>
</feature>
<dbReference type="Proteomes" id="UP001215598">
    <property type="component" value="Unassembled WGS sequence"/>
</dbReference>
<comment type="caution">
    <text evidence="1">The sequence shown here is derived from an EMBL/GenBank/DDBJ whole genome shotgun (WGS) entry which is preliminary data.</text>
</comment>
<evidence type="ECO:0000313" key="1">
    <source>
        <dbReference type="EMBL" id="KAJ7730792.1"/>
    </source>
</evidence>
<keyword evidence="2" id="KW-1185">Reference proteome</keyword>
<dbReference type="AlphaFoldDB" id="A0AAD7HZC3"/>
<feature type="non-terminal residue" evidence="1">
    <location>
        <position position="1"/>
    </location>
</feature>
<reference evidence="1" key="1">
    <citation type="submission" date="2023-03" db="EMBL/GenBank/DDBJ databases">
        <title>Massive genome expansion in bonnet fungi (Mycena s.s.) driven by repeated elements and novel gene families across ecological guilds.</title>
        <authorList>
            <consortium name="Lawrence Berkeley National Laboratory"/>
            <person name="Harder C.B."/>
            <person name="Miyauchi S."/>
            <person name="Viragh M."/>
            <person name="Kuo A."/>
            <person name="Thoen E."/>
            <person name="Andreopoulos B."/>
            <person name="Lu D."/>
            <person name="Skrede I."/>
            <person name="Drula E."/>
            <person name="Henrissat B."/>
            <person name="Morin E."/>
            <person name="Kohler A."/>
            <person name="Barry K."/>
            <person name="LaButti K."/>
            <person name="Morin E."/>
            <person name="Salamov A."/>
            <person name="Lipzen A."/>
            <person name="Mereny Z."/>
            <person name="Hegedus B."/>
            <person name="Baldrian P."/>
            <person name="Stursova M."/>
            <person name="Weitz H."/>
            <person name="Taylor A."/>
            <person name="Grigoriev I.V."/>
            <person name="Nagy L.G."/>
            <person name="Martin F."/>
            <person name="Kauserud H."/>
        </authorList>
    </citation>
    <scope>NUCLEOTIDE SEQUENCE</scope>
    <source>
        <strain evidence="1">CBHHK182m</strain>
    </source>
</reference>
<dbReference type="EMBL" id="JARKIB010000157">
    <property type="protein sequence ID" value="KAJ7730792.1"/>
    <property type="molecule type" value="Genomic_DNA"/>
</dbReference>
<protein>
    <submittedName>
        <fullName evidence="1">Uncharacterized protein</fullName>
    </submittedName>
</protein>